<dbReference type="NCBIfam" id="TIGR04183">
    <property type="entry name" value="Por_Secre_tail"/>
    <property type="match status" value="1"/>
</dbReference>
<dbReference type="Pfam" id="PF07675">
    <property type="entry name" value="Cleaved_Adhesin"/>
    <property type="match status" value="1"/>
</dbReference>
<evidence type="ECO:0000259" key="2">
    <source>
        <dbReference type="Pfam" id="PF07675"/>
    </source>
</evidence>
<dbReference type="Proteomes" id="UP000257127">
    <property type="component" value="Unassembled WGS sequence"/>
</dbReference>
<dbReference type="NCBIfam" id="NF038128">
    <property type="entry name" value="choice_anch_J"/>
    <property type="match status" value="1"/>
</dbReference>
<dbReference type="AlphaFoldDB" id="A0A3E1EW59"/>
<dbReference type="InterPro" id="IPR011628">
    <property type="entry name" value="Cleaved_adhesin"/>
</dbReference>
<accession>A0A3E1EW59</accession>
<name>A0A3E1EW59_9FLAO</name>
<sequence>MKYILTSFALVFGLSVIGQVTILEENFDAPTLPSTFTLIDNDGNTVANDVQEYTEAWIPKEDPMDSSNGTASSTSYFSPVDRADRWLITSQMTLGASGNFVSWNTMSHDPSFPDSYKVMVSTTGNSLSDFTDTLTVVSNETPYWSSHTESLEEYANETIYLAFVNTTYNGFKLYMDSLYVREQDPLSVADEKIEVAIYPNPTTDVLNLSAGNAKIESIQIFNSFGQKVLDKNTSSSQLSIDVNHLDKGIYFTLVKTDQGVSRSKIIVEN</sequence>
<keyword evidence="1" id="KW-0732">Signal</keyword>
<protein>
    <submittedName>
        <fullName evidence="4">T9SS C-terminal target domain-containing protein</fullName>
    </submittedName>
</protein>
<feature type="domain" description="Secretion system C-terminal sorting" evidence="3">
    <location>
        <begin position="197"/>
        <end position="267"/>
    </location>
</feature>
<evidence type="ECO:0000313" key="4">
    <source>
        <dbReference type="EMBL" id="RFC53790.1"/>
    </source>
</evidence>
<dbReference type="RefSeq" id="WP_116881486.1">
    <property type="nucleotide sequence ID" value="NZ_QURB01000007.1"/>
</dbReference>
<proteinExistence type="predicted"/>
<dbReference type="OrthoDB" id="951108at2"/>
<keyword evidence="5" id="KW-1185">Reference proteome</keyword>
<evidence type="ECO:0000313" key="5">
    <source>
        <dbReference type="Proteomes" id="UP000257127"/>
    </source>
</evidence>
<gene>
    <name evidence="4" type="ORF">DXU93_11730</name>
</gene>
<comment type="caution">
    <text evidence="4">The sequence shown here is derived from an EMBL/GenBank/DDBJ whole genome shotgun (WGS) entry which is preliminary data.</text>
</comment>
<organism evidence="4 5">
    <name type="scientific">Brumimicrobium aurantiacum</name>
    <dbReference type="NCBI Taxonomy" id="1737063"/>
    <lineage>
        <taxon>Bacteria</taxon>
        <taxon>Pseudomonadati</taxon>
        <taxon>Bacteroidota</taxon>
        <taxon>Flavobacteriia</taxon>
        <taxon>Flavobacteriales</taxon>
        <taxon>Crocinitomicaceae</taxon>
        <taxon>Brumimicrobium</taxon>
    </lineage>
</organism>
<dbReference type="Pfam" id="PF18962">
    <property type="entry name" value="Por_Secre_tail"/>
    <property type="match status" value="1"/>
</dbReference>
<dbReference type="EMBL" id="QURB01000007">
    <property type="protein sequence ID" value="RFC53790.1"/>
    <property type="molecule type" value="Genomic_DNA"/>
</dbReference>
<dbReference type="Gene3D" id="2.60.120.200">
    <property type="match status" value="1"/>
</dbReference>
<evidence type="ECO:0000256" key="1">
    <source>
        <dbReference type="ARBA" id="ARBA00022729"/>
    </source>
</evidence>
<dbReference type="InterPro" id="IPR026444">
    <property type="entry name" value="Secre_tail"/>
</dbReference>
<reference evidence="4 5" key="1">
    <citation type="submission" date="2018-08" db="EMBL/GenBank/DDBJ databases">
        <title>The draft genome squence of Brumimicrobium sp. N62.</title>
        <authorList>
            <person name="Du Z.-J."/>
            <person name="Luo H.-R."/>
        </authorList>
    </citation>
    <scope>NUCLEOTIDE SEQUENCE [LARGE SCALE GENOMIC DNA]</scope>
    <source>
        <strain evidence="4 5">N62</strain>
    </source>
</reference>
<evidence type="ECO:0000259" key="3">
    <source>
        <dbReference type="Pfam" id="PF18962"/>
    </source>
</evidence>
<feature type="domain" description="Cleaved adhesin" evidence="2">
    <location>
        <begin position="21"/>
        <end position="134"/>
    </location>
</feature>